<evidence type="ECO:0000313" key="1">
    <source>
        <dbReference type="EMBL" id="KAK9117075.1"/>
    </source>
</evidence>
<dbReference type="AlphaFoldDB" id="A0AAP0IL26"/>
<name>A0AAP0IL26_9MAGN</name>
<gene>
    <name evidence="1" type="ORF">Sjap_016022</name>
</gene>
<reference evidence="1 2" key="1">
    <citation type="submission" date="2024-01" db="EMBL/GenBank/DDBJ databases">
        <title>Genome assemblies of Stephania.</title>
        <authorList>
            <person name="Yang L."/>
        </authorList>
    </citation>
    <scope>NUCLEOTIDE SEQUENCE [LARGE SCALE GENOMIC DNA]</scope>
    <source>
        <strain evidence="1">QJT</strain>
        <tissue evidence="1">Leaf</tissue>
    </source>
</reference>
<dbReference type="EMBL" id="JBBNAE010000006">
    <property type="protein sequence ID" value="KAK9117075.1"/>
    <property type="molecule type" value="Genomic_DNA"/>
</dbReference>
<keyword evidence="2" id="KW-1185">Reference proteome</keyword>
<accession>A0AAP0IL26</accession>
<evidence type="ECO:0000313" key="2">
    <source>
        <dbReference type="Proteomes" id="UP001417504"/>
    </source>
</evidence>
<sequence>MALNDDGGNEEIIMEMDMEMDSHQFGKRGRVREWSEIVAGPKWKTFIRRFNVHNHNHNQNHTHNNNCNVKGKFHYDPLSYSLNFDHGAYHNGTLEEDLVFRDFSSRYAAIPISAKSSMDLANDAPSFISSS</sequence>
<protein>
    <submittedName>
        <fullName evidence="1">Uncharacterized protein</fullName>
    </submittedName>
</protein>
<proteinExistence type="predicted"/>
<dbReference type="PANTHER" id="PTHR47076:SF1">
    <property type="entry name" value="NHL DOMAIN PROTEIN"/>
    <property type="match status" value="1"/>
</dbReference>
<organism evidence="1 2">
    <name type="scientific">Stephania japonica</name>
    <dbReference type="NCBI Taxonomy" id="461633"/>
    <lineage>
        <taxon>Eukaryota</taxon>
        <taxon>Viridiplantae</taxon>
        <taxon>Streptophyta</taxon>
        <taxon>Embryophyta</taxon>
        <taxon>Tracheophyta</taxon>
        <taxon>Spermatophyta</taxon>
        <taxon>Magnoliopsida</taxon>
        <taxon>Ranunculales</taxon>
        <taxon>Menispermaceae</taxon>
        <taxon>Menispermoideae</taxon>
        <taxon>Cissampelideae</taxon>
        <taxon>Stephania</taxon>
    </lineage>
</organism>
<dbReference type="Proteomes" id="UP001417504">
    <property type="component" value="Unassembled WGS sequence"/>
</dbReference>
<comment type="caution">
    <text evidence="1">The sequence shown here is derived from an EMBL/GenBank/DDBJ whole genome shotgun (WGS) entry which is preliminary data.</text>
</comment>
<dbReference type="PANTHER" id="PTHR47076">
    <property type="entry name" value="NHL DOMAIN PROTEIN"/>
    <property type="match status" value="1"/>
</dbReference>